<dbReference type="SMART" id="SM00047">
    <property type="entry name" value="LYZ2"/>
    <property type="match status" value="1"/>
</dbReference>
<protein>
    <submittedName>
        <fullName evidence="4">N-acetylmuramidase</fullName>
    </submittedName>
</protein>
<comment type="similarity">
    <text evidence="1">Belongs to the glycosyl hydrolase 73 family.</text>
</comment>
<proteinExistence type="inferred from homology"/>
<dbReference type="PATRIC" id="fig|1423733.4.peg.11"/>
<comment type="caution">
    <text evidence="4">The sequence shown here is derived from an EMBL/GenBank/DDBJ whole genome shotgun (WGS) entry which is preliminary data.</text>
</comment>
<name>A0A0R2BRC0_SECCO</name>
<dbReference type="RefSeq" id="WP_056995873.1">
    <property type="nucleotide sequence ID" value="NZ_AYYR01000001.1"/>
</dbReference>
<dbReference type="InterPro" id="IPR051056">
    <property type="entry name" value="Glycosyl_Hydrolase_73"/>
</dbReference>
<organism evidence="4 5">
    <name type="scientific">Secundilactobacillus collinoides DSM 20515 = JCM 1123</name>
    <dbReference type="NCBI Taxonomy" id="1423733"/>
    <lineage>
        <taxon>Bacteria</taxon>
        <taxon>Bacillati</taxon>
        <taxon>Bacillota</taxon>
        <taxon>Bacilli</taxon>
        <taxon>Lactobacillales</taxon>
        <taxon>Lactobacillaceae</taxon>
        <taxon>Secundilactobacillus</taxon>
    </lineage>
</organism>
<gene>
    <name evidence="4" type="ORF">FC82_GL000011</name>
</gene>
<evidence type="ECO:0000256" key="2">
    <source>
        <dbReference type="ARBA" id="ARBA00022801"/>
    </source>
</evidence>
<dbReference type="AlphaFoldDB" id="A0A0R2BRC0"/>
<evidence type="ECO:0000313" key="4">
    <source>
        <dbReference type="EMBL" id="KRM77987.1"/>
    </source>
</evidence>
<dbReference type="Gene3D" id="4.10.80.30">
    <property type="entry name" value="DNA polymerase, domain 6"/>
    <property type="match status" value="1"/>
</dbReference>
<dbReference type="EMBL" id="AYYR01000001">
    <property type="protein sequence ID" value="KRM77987.1"/>
    <property type="molecule type" value="Genomic_DNA"/>
</dbReference>
<dbReference type="GO" id="GO:0004040">
    <property type="term" value="F:amidase activity"/>
    <property type="evidence" value="ECO:0007669"/>
    <property type="project" value="InterPro"/>
</dbReference>
<dbReference type="Gene3D" id="1.10.530.10">
    <property type="match status" value="1"/>
</dbReference>
<feature type="domain" description="Mannosyl-glycoprotein endo-beta-N-acetylglucosamidase-like" evidence="3">
    <location>
        <begin position="53"/>
        <end position="205"/>
    </location>
</feature>
<dbReference type="Pfam" id="PF01832">
    <property type="entry name" value="Glucosaminidase"/>
    <property type="match status" value="1"/>
</dbReference>
<sequence length="207" mass="23441">MAKKRRRKKSNQQGAATLIFILALFVIGGGLGARYVMDKVFTPQTTQNSSSTTSLSPQQRRQRAFIKQMATPAVKAYHETHQVLPSIVIAQAILESSWGQSQLYKEAKNPFGMKGSYNGQSELFPTKEYENGKEVTIKDYFRVYPNLKAAILDHDLVVYRQFITTKTTNYATAAKELQTNGYATDPSYAKKLINMIKSYRLARFDSY</sequence>
<evidence type="ECO:0000313" key="5">
    <source>
        <dbReference type="Proteomes" id="UP000051845"/>
    </source>
</evidence>
<dbReference type="PANTHER" id="PTHR33308:SF9">
    <property type="entry name" value="PEPTIDOGLYCAN HYDROLASE FLGJ"/>
    <property type="match status" value="1"/>
</dbReference>
<reference evidence="4 5" key="1">
    <citation type="journal article" date="2015" name="Genome Announc.">
        <title>Expanding the biotechnology potential of lactobacilli through comparative genomics of 213 strains and associated genera.</title>
        <authorList>
            <person name="Sun Z."/>
            <person name="Harris H.M."/>
            <person name="McCann A."/>
            <person name="Guo C."/>
            <person name="Argimon S."/>
            <person name="Zhang W."/>
            <person name="Yang X."/>
            <person name="Jeffery I.B."/>
            <person name="Cooney J.C."/>
            <person name="Kagawa T.F."/>
            <person name="Liu W."/>
            <person name="Song Y."/>
            <person name="Salvetti E."/>
            <person name="Wrobel A."/>
            <person name="Rasinkangas P."/>
            <person name="Parkhill J."/>
            <person name="Rea M.C."/>
            <person name="O'Sullivan O."/>
            <person name="Ritari J."/>
            <person name="Douillard F.P."/>
            <person name="Paul Ross R."/>
            <person name="Yang R."/>
            <person name="Briner A.E."/>
            <person name="Felis G.E."/>
            <person name="de Vos W.M."/>
            <person name="Barrangou R."/>
            <person name="Klaenhammer T.R."/>
            <person name="Caufield P.W."/>
            <person name="Cui Y."/>
            <person name="Zhang H."/>
            <person name="O'Toole P.W."/>
        </authorList>
    </citation>
    <scope>NUCLEOTIDE SEQUENCE [LARGE SCALE GENOMIC DNA]</scope>
    <source>
        <strain evidence="4 5">DSM 20515</strain>
    </source>
</reference>
<dbReference type="InterPro" id="IPR002901">
    <property type="entry name" value="MGlyc_endo_b_GlcNAc-like_dom"/>
</dbReference>
<dbReference type="PANTHER" id="PTHR33308">
    <property type="entry name" value="PEPTIDOGLYCAN HYDROLASE FLGJ"/>
    <property type="match status" value="1"/>
</dbReference>
<keyword evidence="2" id="KW-0378">Hydrolase</keyword>
<evidence type="ECO:0000259" key="3">
    <source>
        <dbReference type="SMART" id="SM00047"/>
    </source>
</evidence>
<accession>A0A0R2BRC0</accession>
<dbReference type="Proteomes" id="UP000051845">
    <property type="component" value="Unassembled WGS sequence"/>
</dbReference>
<dbReference type="STRING" id="33960.TY91_09240"/>
<evidence type="ECO:0000256" key="1">
    <source>
        <dbReference type="ARBA" id="ARBA00010266"/>
    </source>
</evidence>